<reference evidence="3" key="1">
    <citation type="submission" date="2016-10" db="EMBL/GenBank/DDBJ databases">
        <authorList>
            <person name="Varghese N."/>
            <person name="Submissions S."/>
        </authorList>
    </citation>
    <scope>NUCLEOTIDE SEQUENCE [LARGE SCALE GENOMIC DNA]</scope>
    <source>
        <strain evidence="3">CGMCC 1.6494</strain>
    </source>
</reference>
<organism evidence="2 3">
    <name type="scientific">Vreelandella arcis</name>
    <dbReference type="NCBI Taxonomy" id="416873"/>
    <lineage>
        <taxon>Bacteria</taxon>
        <taxon>Pseudomonadati</taxon>
        <taxon>Pseudomonadota</taxon>
        <taxon>Gammaproteobacteria</taxon>
        <taxon>Oceanospirillales</taxon>
        <taxon>Halomonadaceae</taxon>
        <taxon>Vreelandella</taxon>
    </lineage>
</organism>
<dbReference type="STRING" id="416873.SAMN04487951_11821"/>
<dbReference type="PRINTS" id="PR00388">
    <property type="entry name" value="PDIESTERASE2"/>
</dbReference>
<dbReference type="AlphaFoldDB" id="A0A1H0I3F3"/>
<dbReference type="GO" id="GO:1902660">
    <property type="term" value="P:negative regulation of glucose mediated signaling pathway"/>
    <property type="evidence" value="ECO:0007669"/>
    <property type="project" value="TreeGrafter"/>
</dbReference>
<keyword evidence="3" id="KW-1185">Reference proteome</keyword>
<dbReference type="Pfam" id="PF12706">
    <property type="entry name" value="Lactamase_B_2"/>
    <property type="match status" value="1"/>
</dbReference>
<dbReference type="CDD" id="cd07735">
    <property type="entry name" value="class_II_PDE_MBL-fold"/>
    <property type="match status" value="1"/>
</dbReference>
<dbReference type="SUPFAM" id="SSF56281">
    <property type="entry name" value="Metallo-hydrolase/oxidoreductase"/>
    <property type="match status" value="1"/>
</dbReference>
<dbReference type="GO" id="GO:0047555">
    <property type="term" value="F:3',5'-cyclic-GMP phosphodiesterase activity"/>
    <property type="evidence" value="ECO:0007669"/>
    <property type="project" value="TreeGrafter"/>
</dbReference>
<evidence type="ECO:0000313" key="2">
    <source>
        <dbReference type="EMBL" id="SDO25942.1"/>
    </source>
</evidence>
<dbReference type="PANTHER" id="PTHR28283:SF1">
    <property type="entry name" value="3',5'-CYCLIC-NUCLEOTIDE PHOSPHODIESTERASE 1"/>
    <property type="match status" value="1"/>
</dbReference>
<dbReference type="GO" id="GO:0004115">
    <property type="term" value="F:3',5'-cyclic-AMP phosphodiesterase activity"/>
    <property type="evidence" value="ECO:0007669"/>
    <property type="project" value="InterPro"/>
</dbReference>
<accession>A0A1H0I3F3</accession>
<name>A0A1H0I3F3_9GAMM</name>
<feature type="domain" description="Metallo-beta-lactamase" evidence="1">
    <location>
        <begin position="28"/>
        <end position="230"/>
    </location>
</feature>
<dbReference type="InterPro" id="IPR036866">
    <property type="entry name" value="RibonucZ/Hydroxyglut_hydro"/>
</dbReference>
<dbReference type="Gene3D" id="3.60.15.10">
    <property type="entry name" value="Ribonuclease Z/Hydroxyacylglutathione hydrolase-like"/>
    <property type="match status" value="1"/>
</dbReference>
<dbReference type="OrthoDB" id="9803916at2"/>
<gene>
    <name evidence="2" type="ORF">SAMN04487951_11821</name>
</gene>
<dbReference type="RefSeq" id="WP_089707719.1">
    <property type="nucleotide sequence ID" value="NZ_FNII01000018.1"/>
</dbReference>
<dbReference type="PANTHER" id="PTHR28283">
    <property type="entry name" value="3',5'-CYCLIC-NUCLEOTIDE PHOSPHODIESTERASE 1"/>
    <property type="match status" value="1"/>
</dbReference>
<proteinExistence type="predicted"/>
<evidence type="ECO:0000313" key="3">
    <source>
        <dbReference type="Proteomes" id="UP000199677"/>
    </source>
</evidence>
<sequence>MQILTLGASGGLEQRQGTSAFYLPPSTLIDAGTSAQQLSEAGQMSIINVLLTHAHIDHIASLPLLVDTQFEALVEQKRSLSVFALPDVLEKLKRHIFNEHIWPDFTRLPTAETPVMSLVPITFWQTLALPGEANTTLHVTPFPVFHGVPTCGYCVNDGTTQAAICGDTGLSETTIESLNRVGPLNHLFIECAFSNSLDALAALTQHLTPQRLATLLHALNTLPDELWVTHLKPKQRERIITELGQHLPPALKWTLPV</sequence>
<evidence type="ECO:0000259" key="1">
    <source>
        <dbReference type="Pfam" id="PF12706"/>
    </source>
</evidence>
<dbReference type="GO" id="GO:0006198">
    <property type="term" value="P:cAMP catabolic process"/>
    <property type="evidence" value="ECO:0007669"/>
    <property type="project" value="InterPro"/>
</dbReference>
<dbReference type="EMBL" id="FNII01000018">
    <property type="protein sequence ID" value="SDO25942.1"/>
    <property type="molecule type" value="Genomic_DNA"/>
</dbReference>
<dbReference type="InterPro" id="IPR001279">
    <property type="entry name" value="Metallo-B-lactamas"/>
</dbReference>
<dbReference type="Proteomes" id="UP000199677">
    <property type="component" value="Unassembled WGS sequence"/>
</dbReference>
<protein>
    <submittedName>
        <fullName evidence="2">cAMP phosphodiesterase</fullName>
    </submittedName>
</protein>
<dbReference type="InterPro" id="IPR000396">
    <property type="entry name" value="Pdiesterase2"/>
</dbReference>